<evidence type="ECO:0000256" key="2">
    <source>
        <dbReference type="SAM" id="Phobius"/>
    </source>
</evidence>
<keyword evidence="2" id="KW-1133">Transmembrane helix</keyword>
<keyword evidence="2" id="KW-0472">Membrane</keyword>
<keyword evidence="4" id="KW-1185">Reference proteome</keyword>
<feature type="region of interest" description="Disordered" evidence="1">
    <location>
        <begin position="58"/>
        <end position="93"/>
    </location>
</feature>
<organism evidence="3 4">
    <name type="scientific">Mycena alexandri</name>
    <dbReference type="NCBI Taxonomy" id="1745969"/>
    <lineage>
        <taxon>Eukaryota</taxon>
        <taxon>Fungi</taxon>
        <taxon>Dikarya</taxon>
        <taxon>Basidiomycota</taxon>
        <taxon>Agaricomycotina</taxon>
        <taxon>Agaricomycetes</taxon>
        <taxon>Agaricomycetidae</taxon>
        <taxon>Agaricales</taxon>
        <taxon>Marasmiineae</taxon>
        <taxon>Mycenaceae</taxon>
        <taxon>Mycena</taxon>
    </lineage>
</organism>
<accession>A0AAD6WN09</accession>
<feature type="compositionally biased region" description="Pro residues" evidence="1">
    <location>
        <begin position="67"/>
        <end position="87"/>
    </location>
</feature>
<evidence type="ECO:0000256" key="1">
    <source>
        <dbReference type="SAM" id="MobiDB-lite"/>
    </source>
</evidence>
<reference evidence="3" key="1">
    <citation type="submission" date="2023-03" db="EMBL/GenBank/DDBJ databases">
        <title>Massive genome expansion in bonnet fungi (Mycena s.s.) driven by repeated elements and novel gene families across ecological guilds.</title>
        <authorList>
            <consortium name="Lawrence Berkeley National Laboratory"/>
            <person name="Harder C.B."/>
            <person name="Miyauchi S."/>
            <person name="Viragh M."/>
            <person name="Kuo A."/>
            <person name="Thoen E."/>
            <person name="Andreopoulos B."/>
            <person name="Lu D."/>
            <person name="Skrede I."/>
            <person name="Drula E."/>
            <person name="Henrissat B."/>
            <person name="Morin E."/>
            <person name="Kohler A."/>
            <person name="Barry K."/>
            <person name="LaButti K."/>
            <person name="Morin E."/>
            <person name="Salamov A."/>
            <person name="Lipzen A."/>
            <person name="Mereny Z."/>
            <person name="Hegedus B."/>
            <person name="Baldrian P."/>
            <person name="Stursova M."/>
            <person name="Weitz H."/>
            <person name="Taylor A."/>
            <person name="Grigoriev I.V."/>
            <person name="Nagy L.G."/>
            <person name="Martin F."/>
            <person name="Kauserud H."/>
        </authorList>
    </citation>
    <scope>NUCLEOTIDE SEQUENCE</scope>
    <source>
        <strain evidence="3">CBHHK200</strain>
    </source>
</reference>
<evidence type="ECO:0000313" key="3">
    <source>
        <dbReference type="EMBL" id="KAJ7020483.1"/>
    </source>
</evidence>
<keyword evidence="2" id="KW-0812">Transmembrane</keyword>
<sequence length="169" mass="17120">MTQSRSQSQPTAVAPVAQPMAMSMGGFLIVPFAVMMPCFALPTAAFAGFPAAPAPTSPSPLAAAAAAPPPTPSTAPPPAPARPPPGPFFANEVFSAPPAEPLSPVEEAVAAAEWYAITRGRFVGVVDQYALSDVAISGVGGAARKTYTTQAQALDAFNRALTWGGVQVV</sequence>
<evidence type="ECO:0000313" key="4">
    <source>
        <dbReference type="Proteomes" id="UP001218188"/>
    </source>
</evidence>
<feature type="transmembrane region" description="Helical" evidence="2">
    <location>
        <begin position="27"/>
        <end position="49"/>
    </location>
</feature>
<dbReference type="EMBL" id="JARJCM010000261">
    <property type="protein sequence ID" value="KAJ7020483.1"/>
    <property type="molecule type" value="Genomic_DNA"/>
</dbReference>
<proteinExistence type="predicted"/>
<comment type="caution">
    <text evidence="3">The sequence shown here is derived from an EMBL/GenBank/DDBJ whole genome shotgun (WGS) entry which is preliminary data.</text>
</comment>
<name>A0AAD6WN09_9AGAR</name>
<dbReference type="Proteomes" id="UP001218188">
    <property type="component" value="Unassembled WGS sequence"/>
</dbReference>
<dbReference type="AlphaFoldDB" id="A0AAD6WN09"/>
<protein>
    <submittedName>
        <fullName evidence="3">Uncharacterized protein</fullName>
    </submittedName>
</protein>
<gene>
    <name evidence="3" type="ORF">C8F04DRAFT_1275022</name>
</gene>